<dbReference type="PANTHER" id="PTHR42808:SF3">
    <property type="entry name" value="HYDROXYSTEROID DEHYDROGENASE-LIKE PROTEIN 2"/>
    <property type="match status" value="1"/>
</dbReference>
<evidence type="ECO:0008006" key="4">
    <source>
        <dbReference type="Google" id="ProtNLM"/>
    </source>
</evidence>
<dbReference type="OrthoDB" id="5327538at2759"/>
<accession>A0A9W8HRJ6</accession>
<dbReference type="PROSITE" id="PS00061">
    <property type="entry name" value="ADH_SHORT"/>
    <property type="match status" value="1"/>
</dbReference>
<reference evidence="2" key="1">
    <citation type="submission" date="2022-07" db="EMBL/GenBank/DDBJ databases">
        <title>Phylogenomic reconstructions and comparative analyses of Kickxellomycotina fungi.</title>
        <authorList>
            <person name="Reynolds N.K."/>
            <person name="Stajich J.E."/>
            <person name="Barry K."/>
            <person name="Grigoriev I.V."/>
            <person name="Crous P."/>
            <person name="Smith M.E."/>
        </authorList>
    </citation>
    <scope>NUCLEOTIDE SEQUENCE</scope>
    <source>
        <strain evidence="2">NRRL 1565</strain>
    </source>
</reference>
<dbReference type="Gene3D" id="3.40.50.720">
    <property type="entry name" value="NAD(P)-binding Rossmann-like Domain"/>
    <property type="match status" value="1"/>
</dbReference>
<keyword evidence="1" id="KW-0521">NADP</keyword>
<dbReference type="NCBIfam" id="NF006133">
    <property type="entry name" value="PRK08278.1"/>
    <property type="match status" value="1"/>
</dbReference>
<sequence>MGQLAGRTVLITGGTRGIGRAIALRCAQESAQVAVVSRHGDGSAVVNEVRDIGGRCVAIDCDVRDEQQVEAAVARTVGELGGLDVVVNNAAALVLKGTAEISSDEYDTMAGVNTRGAFLVAKHALPHLQRSSNGHVLTLCPKPQLDERWFRANLAYTASKFGAGLLAFGLAAEQRPHGVASNALWPFTTIDTDGLAECSRAELRARPRTTAVLADAALWIITQDSTQFSGNFCIDEIVLREAGVTDFERYSAVPGTPQSALSQDHMVAPEQLARVKELRQQQKEQQL</sequence>
<dbReference type="InterPro" id="IPR002347">
    <property type="entry name" value="SDR_fam"/>
</dbReference>
<dbReference type="PRINTS" id="PR00081">
    <property type="entry name" value="GDHRDH"/>
</dbReference>
<dbReference type="SUPFAM" id="SSF51735">
    <property type="entry name" value="NAD(P)-binding Rossmann-fold domains"/>
    <property type="match status" value="1"/>
</dbReference>
<protein>
    <recommendedName>
        <fullName evidence="4">Short chain dehydrogenase</fullName>
    </recommendedName>
</protein>
<keyword evidence="3" id="KW-1185">Reference proteome</keyword>
<dbReference type="AlphaFoldDB" id="A0A9W8HRJ6"/>
<proteinExistence type="predicted"/>
<dbReference type="Proteomes" id="UP001140094">
    <property type="component" value="Unassembled WGS sequence"/>
</dbReference>
<organism evidence="2 3">
    <name type="scientific">Coemansia guatemalensis</name>
    <dbReference type="NCBI Taxonomy" id="2761395"/>
    <lineage>
        <taxon>Eukaryota</taxon>
        <taxon>Fungi</taxon>
        <taxon>Fungi incertae sedis</taxon>
        <taxon>Zoopagomycota</taxon>
        <taxon>Kickxellomycotina</taxon>
        <taxon>Kickxellomycetes</taxon>
        <taxon>Kickxellales</taxon>
        <taxon>Kickxellaceae</taxon>
        <taxon>Coemansia</taxon>
    </lineage>
</organism>
<dbReference type="InterPro" id="IPR036291">
    <property type="entry name" value="NAD(P)-bd_dom_sf"/>
</dbReference>
<gene>
    <name evidence="2" type="ORF">H4R20_004760</name>
</gene>
<dbReference type="InterPro" id="IPR051935">
    <property type="entry name" value="HSDL2"/>
</dbReference>
<dbReference type="Pfam" id="PF00106">
    <property type="entry name" value="adh_short"/>
    <property type="match status" value="1"/>
</dbReference>
<evidence type="ECO:0000313" key="3">
    <source>
        <dbReference type="Proteomes" id="UP001140094"/>
    </source>
</evidence>
<comment type="caution">
    <text evidence="2">The sequence shown here is derived from an EMBL/GenBank/DDBJ whole genome shotgun (WGS) entry which is preliminary data.</text>
</comment>
<dbReference type="InterPro" id="IPR020904">
    <property type="entry name" value="Sc_DH/Rdtase_CS"/>
</dbReference>
<evidence type="ECO:0000313" key="2">
    <source>
        <dbReference type="EMBL" id="KAJ2798606.1"/>
    </source>
</evidence>
<dbReference type="EMBL" id="JANBUO010001357">
    <property type="protein sequence ID" value="KAJ2798606.1"/>
    <property type="molecule type" value="Genomic_DNA"/>
</dbReference>
<evidence type="ECO:0000256" key="1">
    <source>
        <dbReference type="ARBA" id="ARBA00022857"/>
    </source>
</evidence>
<name>A0A9W8HRJ6_9FUNG</name>
<dbReference type="GO" id="GO:0005739">
    <property type="term" value="C:mitochondrion"/>
    <property type="evidence" value="ECO:0007669"/>
    <property type="project" value="TreeGrafter"/>
</dbReference>
<dbReference type="PANTHER" id="PTHR42808">
    <property type="entry name" value="HYDROXYSTEROID DEHYDROGENASE-LIKE PROTEIN 2"/>
    <property type="match status" value="1"/>
</dbReference>